<evidence type="ECO:0000313" key="2">
    <source>
        <dbReference type="EMBL" id="KAG8196768.1"/>
    </source>
</evidence>
<evidence type="ECO:0000313" key="3">
    <source>
        <dbReference type="Proteomes" id="UP000827092"/>
    </source>
</evidence>
<dbReference type="Proteomes" id="UP000827092">
    <property type="component" value="Unassembled WGS sequence"/>
</dbReference>
<protein>
    <submittedName>
        <fullName evidence="2">Uncharacterized protein</fullName>
    </submittedName>
</protein>
<feature type="region of interest" description="Disordered" evidence="1">
    <location>
        <begin position="37"/>
        <end position="82"/>
    </location>
</feature>
<accession>A0AAV6VKR9</accession>
<reference evidence="2 3" key="1">
    <citation type="journal article" date="2022" name="Nat. Ecol. Evol.">
        <title>A masculinizing supergene underlies an exaggerated male reproductive morph in a spider.</title>
        <authorList>
            <person name="Hendrickx F."/>
            <person name="De Corte Z."/>
            <person name="Sonet G."/>
            <person name="Van Belleghem S.M."/>
            <person name="Kostlbacher S."/>
            <person name="Vangestel C."/>
        </authorList>
    </citation>
    <scope>NUCLEOTIDE SEQUENCE [LARGE SCALE GENOMIC DNA]</scope>
    <source>
        <strain evidence="2">W744_W776</strain>
    </source>
</reference>
<proteinExistence type="predicted"/>
<feature type="compositionally biased region" description="Polar residues" evidence="1">
    <location>
        <begin position="73"/>
        <end position="82"/>
    </location>
</feature>
<evidence type="ECO:0000256" key="1">
    <source>
        <dbReference type="SAM" id="MobiDB-lite"/>
    </source>
</evidence>
<dbReference type="EMBL" id="JAFNEN010000064">
    <property type="protein sequence ID" value="KAG8196768.1"/>
    <property type="molecule type" value="Genomic_DNA"/>
</dbReference>
<keyword evidence="3" id="KW-1185">Reference proteome</keyword>
<feature type="compositionally biased region" description="Low complexity" evidence="1">
    <location>
        <begin position="45"/>
        <end position="56"/>
    </location>
</feature>
<name>A0AAV6VKR9_9ARAC</name>
<gene>
    <name evidence="2" type="ORF">JTE90_014501</name>
</gene>
<sequence length="82" mass="8957">MLLLELHLYVSEVKNHTNPIPAIIKIPSSQFPLFASVSSPKQRASSSSTTMDQSDTAPQVGEPSWQAGLIPRQQLNQDTLIA</sequence>
<dbReference type="AlphaFoldDB" id="A0AAV6VKR9"/>
<comment type="caution">
    <text evidence="2">The sequence shown here is derived from an EMBL/GenBank/DDBJ whole genome shotgun (WGS) entry which is preliminary data.</text>
</comment>
<organism evidence="2 3">
    <name type="scientific">Oedothorax gibbosus</name>
    <dbReference type="NCBI Taxonomy" id="931172"/>
    <lineage>
        <taxon>Eukaryota</taxon>
        <taxon>Metazoa</taxon>
        <taxon>Ecdysozoa</taxon>
        <taxon>Arthropoda</taxon>
        <taxon>Chelicerata</taxon>
        <taxon>Arachnida</taxon>
        <taxon>Araneae</taxon>
        <taxon>Araneomorphae</taxon>
        <taxon>Entelegynae</taxon>
        <taxon>Araneoidea</taxon>
        <taxon>Linyphiidae</taxon>
        <taxon>Erigoninae</taxon>
        <taxon>Oedothorax</taxon>
    </lineage>
</organism>